<evidence type="ECO:0000313" key="1">
    <source>
        <dbReference type="EMBL" id="KAG8198484.1"/>
    </source>
</evidence>
<sequence length="84" mass="9697">MPPKGLKLETVPRHPGTKVPFEGLIFEHEEDIELGLDRLPETAPEKRNGSSFFVRVHCTSAKDARRICPWRESSTLWREVKGLW</sequence>
<protein>
    <submittedName>
        <fullName evidence="1">Uncharacterized protein</fullName>
    </submittedName>
</protein>
<accession>A0AAV6VPI0</accession>
<name>A0AAV6VPI0_9ARAC</name>
<dbReference type="Proteomes" id="UP000827092">
    <property type="component" value="Unassembled WGS sequence"/>
</dbReference>
<keyword evidence="2" id="KW-1185">Reference proteome</keyword>
<dbReference type="EMBL" id="JAFNEN010000039">
    <property type="protein sequence ID" value="KAG8198484.1"/>
    <property type="molecule type" value="Genomic_DNA"/>
</dbReference>
<reference evidence="1 2" key="1">
    <citation type="journal article" date="2022" name="Nat. Ecol. Evol.">
        <title>A masculinizing supergene underlies an exaggerated male reproductive morph in a spider.</title>
        <authorList>
            <person name="Hendrickx F."/>
            <person name="De Corte Z."/>
            <person name="Sonet G."/>
            <person name="Van Belleghem S.M."/>
            <person name="Kostlbacher S."/>
            <person name="Vangestel C."/>
        </authorList>
    </citation>
    <scope>NUCLEOTIDE SEQUENCE [LARGE SCALE GENOMIC DNA]</scope>
    <source>
        <strain evidence="1">W744_W776</strain>
    </source>
</reference>
<evidence type="ECO:0000313" key="2">
    <source>
        <dbReference type="Proteomes" id="UP000827092"/>
    </source>
</evidence>
<proteinExistence type="predicted"/>
<comment type="caution">
    <text evidence="1">The sequence shown here is derived from an EMBL/GenBank/DDBJ whole genome shotgun (WGS) entry which is preliminary data.</text>
</comment>
<dbReference type="AlphaFoldDB" id="A0AAV6VPI0"/>
<organism evidence="1 2">
    <name type="scientific">Oedothorax gibbosus</name>
    <dbReference type="NCBI Taxonomy" id="931172"/>
    <lineage>
        <taxon>Eukaryota</taxon>
        <taxon>Metazoa</taxon>
        <taxon>Ecdysozoa</taxon>
        <taxon>Arthropoda</taxon>
        <taxon>Chelicerata</taxon>
        <taxon>Arachnida</taxon>
        <taxon>Araneae</taxon>
        <taxon>Araneomorphae</taxon>
        <taxon>Entelegynae</taxon>
        <taxon>Araneoidea</taxon>
        <taxon>Linyphiidae</taxon>
        <taxon>Erigoninae</taxon>
        <taxon>Oedothorax</taxon>
    </lineage>
</organism>
<gene>
    <name evidence="1" type="ORF">JTE90_017350</name>
</gene>